<evidence type="ECO:0000313" key="5">
    <source>
        <dbReference type="EMBL" id="OZI38026.1"/>
    </source>
</evidence>
<feature type="region of interest" description="Disordered" evidence="2">
    <location>
        <begin position="1"/>
        <end position="24"/>
    </location>
</feature>
<feature type="compositionally biased region" description="Basic and acidic residues" evidence="2">
    <location>
        <begin position="366"/>
        <end position="382"/>
    </location>
</feature>
<feature type="compositionally biased region" description="Pro residues" evidence="2">
    <location>
        <begin position="10"/>
        <end position="19"/>
    </location>
</feature>
<dbReference type="InterPro" id="IPR058625">
    <property type="entry name" value="MdtA-like_BSH"/>
</dbReference>
<evidence type="ECO:0000259" key="4">
    <source>
        <dbReference type="Pfam" id="PF25917"/>
    </source>
</evidence>
<evidence type="ECO:0000256" key="2">
    <source>
        <dbReference type="SAM" id="MobiDB-lite"/>
    </source>
</evidence>
<dbReference type="PRINTS" id="PR01490">
    <property type="entry name" value="RTXTOXIND"/>
</dbReference>
<keyword evidence="1" id="KW-0175">Coiled coil</keyword>
<feature type="transmembrane region" description="Helical" evidence="3">
    <location>
        <begin position="34"/>
        <end position="55"/>
    </location>
</feature>
<dbReference type="EMBL" id="NEVM01000001">
    <property type="protein sequence ID" value="OZI38026.1"/>
    <property type="molecule type" value="Genomic_DNA"/>
</dbReference>
<dbReference type="PANTHER" id="PTHR30386">
    <property type="entry name" value="MEMBRANE FUSION SUBUNIT OF EMRAB-TOLC MULTIDRUG EFFLUX PUMP"/>
    <property type="match status" value="1"/>
</dbReference>
<dbReference type="PANTHER" id="PTHR30386:SF24">
    <property type="entry name" value="MULTIDRUG RESISTANCE EFFLUX PUMP"/>
    <property type="match status" value="1"/>
</dbReference>
<dbReference type="Gene3D" id="2.40.50.100">
    <property type="match status" value="1"/>
</dbReference>
<evidence type="ECO:0000313" key="6">
    <source>
        <dbReference type="Proteomes" id="UP000216020"/>
    </source>
</evidence>
<proteinExistence type="predicted"/>
<dbReference type="Pfam" id="PF25917">
    <property type="entry name" value="BSH_RND"/>
    <property type="match status" value="1"/>
</dbReference>
<dbReference type="RefSeq" id="WP_094852126.1">
    <property type="nucleotide sequence ID" value="NZ_NEVM01000001.1"/>
</dbReference>
<feature type="region of interest" description="Disordered" evidence="2">
    <location>
        <begin position="366"/>
        <end position="392"/>
    </location>
</feature>
<reference evidence="6" key="1">
    <citation type="submission" date="2017-05" db="EMBL/GenBank/DDBJ databases">
        <title>Complete and WGS of Bordetella genogroups.</title>
        <authorList>
            <person name="Spilker T."/>
            <person name="Lipuma J."/>
        </authorList>
    </citation>
    <scope>NUCLEOTIDE SEQUENCE [LARGE SCALE GENOMIC DNA]</scope>
    <source>
        <strain evidence="6">AU16122</strain>
    </source>
</reference>
<protein>
    <submittedName>
        <fullName evidence="5">Multidrug ABC transporter permease</fullName>
    </submittedName>
</protein>
<dbReference type="GO" id="GO:0055085">
    <property type="term" value="P:transmembrane transport"/>
    <property type="evidence" value="ECO:0007669"/>
    <property type="project" value="InterPro"/>
</dbReference>
<feature type="domain" description="Multidrug resistance protein MdtA-like barrel-sandwich hybrid" evidence="4">
    <location>
        <begin position="72"/>
        <end position="268"/>
    </location>
</feature>
<gene>
    <name evidence="5" type="ORF">CAL29_06640</name>
</gene>
<dbReference type="OrthoDB" id="9811754at2"/>
<keyword evidence="3" id="KW-1133">Transmembrane helix</keyword>
<dbReference type="Gene3D" id="2.40.30.170">
    <property type="match status" value="1"/>
</dbReference>
<accession>A0A261SKV7</accession>
<evidence type="ECO:0000256" key="1">
    <source>
        <dbReference type="SAM" id="Coils"/>
    </source>
</evidence>
<keyword evidence="3" id="KW-0812">Transmembrane</keyword>
<dbReference type="SUPFAM" id="SSF111369">
    <property type="entry name" value="HlyD-like secretion proteins"/>
    <property type="match status" value="2"/>
</dbReference>
<feature type="coiled-coil region" evidence="1">
    <location>
        <begin position="112"/>
        <end position="160"/>
    </location>
</feature>
<keyword evidence="3" id="KW-0472">Membrane</keyword>
<sequence>MSTNADTLPGAPPAVPPATPAAAGPRRASRKRMVLLAGAGLVVLAGAAWLGHWWLVGRYFESTDDAYLQADAVTVAPKISGYVAEVYVADNQTVKVGDPLLRLDDGTYRAALDQAKATLAARDADLARAQAELRQQQASLEQAQAQQRVARLNAQHAEDEVRRYRPLAASGAETSERLANLVNTRDQAQATLAANTAAVAAAQAQLAVTAAGIDQARAQAEAARASMRQSNLDMQDTVVRAAQPGRVGDRSVRVGQYVQPGTRAMTVVPVQNVYLVANFKETQIGRMRVNQPVTLRVDALPGTELHGVVDSFAPGTGSQFALLPPENATGNFTKIVQRVPVRIRIDTGPATRSLLLPGLSVTAEVDTRGARDDEQKVREENRATAPAENSHG</sequence>
<name>A0A261SKV7_9BORD</name>
<dbReference type="AlphaFoldDB" id="A0A261SKV7"/>
<dbReference type="InterPro" id="IPR050739">
    <property type="entry name" value="MFP"/>
</dbReference>
<organism evidence="5 6">
    <name type="scientific">Bordetella genomosp. 10</name>
    <dbReference type="NCBI Taxonomy" id="1416804"/>
    <lineage>
        <taxon>Bacteria</taxon>
        <taxon>Pseudomonadati</taxon>
        <taxon>Pseudomonadota</taxon>
        <taxon>Betaproteobacteria</taxon>
        <taxon>Burkholderiales</taxon>
        <taxon>Alcaligenaceae</taxon>
        <taxon>Bordetella</taxon>
    </lineage>
</organism>
<comment type="caution">
    <text evidence="5">The sequence shown here is derived from an EMBL/GenBank/DDBJ whole genome shotgun (WGS) entry which is preliminary data.</text>
</comment>
<keyword evidence="6" id="KW-1185">Reference proteome</keyword>
<dbReference type="Gene3D" id="1.10.287.470">
    <property type="entry name" value="Helix hairpin bin"/>
    <property type="match status" value="2"/>
</dbReference>
<dbReference type="Proteomes" id="UP000216020">
    <property type="component" value="Unassembled WGS sequence"/>
</dbReference>
<evidence type="ECO:0000256" key="3">
    <source>
        <dbReference type="SAM" id="Phobius"/>
    </source>
</evidence>